<keyword evidence="2 4" id="KW-0819">tRNA processing</keyword>
<dbReference type="Proteomes" id="UP000632377">
    <property type="component" value="Unassembled WGS sequence"/>
</dbReference>
<gene>
    <name evidence="4 7" type="primary">truA</name>
    <name evidence="7" type="ORF">JK636_10090</name>
</gene>
<evidence type="ECO:0000313" key="8">
    <source>
        <dbReference type="Proteomes" id="UP000632377"/>
    </source>
</evidence>
<reference evidence="7 8" key="1">
    <citation type="submission" date="2021-01" db="EMBL/GenBank/DDBJ databases">
        <title>Genome public.</title>
        <authorList>
            <person name="Liu C."/>
            <person name="Sun Q."/>
        </authorList>
    </citation>
    <scope>NUCLEOTIDE SEQUENCE [LARGE SCALE GENOMIC DNA]</scope>
    <source>
        <strain evidence="7 8">YIM B02515</strain>
    </source>
</reference>
<dbReference type="PANTHER" id="PTHR11142:SF0">
    <property type="entry name" value="TRNA PSEUDOURIDINE SYNTHASE-LIKE 1"/>
    <property type="match status" value="1"/>
</dbReference>
<sequence length="245" mass="27764">MKNIKLIIEYDGTNYAGWQRQKNAVTVQQRLEESIEKLTNERLEVIGSSRTDAGVHARGFCANFFTNSTIPPQKFKEAINSKLPEDIVIINSEEVETNFHARYSCLAKSYSYTILNREQPPAIDRKYVYHYKKVLDHESMNRACKYFIGTRDFSAFKSTGSSVKTSIRTINDAEIIRIGDKIIFSVKGDGFLYNMVRIMTGTLIDVGVGKLKPHDVSDVINSKDRNKAGKTVPAKGLCLEVVYYN</sequence>
<feature type="active site" description="Nucleophile" evidence="4">
    <location>
        <position position="52"/>
    </location>
</feature>
<dbReference type="InterPro" id="IPR001406">
    <property type="entry name" value="PsdUridine_synth_TruA"/>
</dbReference>
<keyword evidence="3 4" id="KW-0413">Isomerase</keyword>
<keyword evidence="8" id="KW-1185">Reference proteome</keyword>
<proteinExistence type="inferred from homology"/>
<dbReference type="InterPro" id="IPR020097">
    <property type="entry name" value="PsdUridine_synth_TruA_a/b_dom"/>
</dbReference>
<dbReference type="GO" id="GO:0160147">
    <property type="term" value="F:tRNA pseudouridine(38-40) synthase activity"/>
    <property type="evidence" value="ECO:0007669"/>
    <property type="project" value="UniProtKB-EC"/>
</dbReference>
<evidence type="ECO:0000256" key="2">
    <source>
        <dbReference type="ARBA" id="ARBA00022694"/>
    </source>
</evidence>
<protein>
    <recommendedName>
        <fullName evidence="4">tRNA pseudouridine synthase A</fullName>
        <ecNumber evidence="4">5.4.99.12</ecNumber>
    </recommendedName>
    <alternativeName>
        <fullName evidence="4">tRNA pseudouridine(38-40) synthase</fullName>
    </alternativeName>
    <alternativeName>
        <fullName evidence="4">tRNA pseudouridylate synthase I</fullName>
    </alternativeName>
    <alternativeName>
        <fullName evidence="4">tRNA-uridine isomerase I</fullName>
    </alternativeName>
</protein>
<evidence type="ECO:0000256" key="5">
    <source>
        <dbReference type="RuleBase" id="RU003792"/>
    </source>
</evidence>
<dbReference type="EMBL" id="JAESWC010000002">
    <property type="protein sequence ID" value="MBL4936113.1"/>
    <property type="molecule type" value="Genomic_DNA"/>
</dbReference>
<evidence type="ECO:0000259" key="6">
    <source>
        <dbReference type="Pfam" id="PF01416"/>
    </source>
</evidence>
<dbReference type="Pfam" id="PF01416">
    <property type="entry name" value="PseudoU_synth_1"/>
    <property type="match status" value="2"/>
</dbReference>
<dbReference type="InterPro" id="IPR020094">
    <property type="entry name" value="TruA/RsuA/RluB/E/F_N"/>
</dbReference>
<dbReference type="Gene3D" id="3.30.70.660">
    <property type="entry name" value="Pseudouridine synthase I, catalytic domain, C-terminal subdomain"/>
    <property type="match status" value="1"/>
</dbReference>
<dbReference type="InterPro" id="IPR020103">
    <property type="entry name" value="PsdUridine_synth_cat_dom_sf"/>
</dbReference>
<accession>A0ABS1TDR0</accession>
<dbReference type="EC" id="5.4.99.12" evidence="4"/>
<organism evidence="7 8">
    <name type="scientific">Clostridium rhizosphaerae</name>
    <dbReference type="NCBI Taxonomy" id="2803861"/>
    <lineage>
        <taxon>Bacteria</taxon>
        <taxon>Bacillati</taxon>
        <taxon>Bacillota</taxon>
        <taxon>Clostridia</taxon>
        <taxon>Eubacteriales</taxon>
        <taxon>Clostridiaceae</taxon>
        <taxon>Clostridium</taxon>
    </lineage>
</organism>
<evidence type="ECO:0000256" key="3">
    <source>
        <dbReference type="ARBA" id="ARBA00023235"/>
    </source>
</evidence>
<evidence type="ECO:0000313" key="7">
    <source>
        <dbReference type="EMBL" id="MBL4936113.1"/>
    </source>
</evidence>
<dbReference type="CDD" id="cd02570">
    <property type="entry name" value="PseudoU_synth_EcTruA"/>
    <property type="match status" value="1"/>
</dbReference>
<dbReference type="Gene3D" id="3.30.70.580">
    <property type="entry name" value="Pseudouridine synthase I, catalytic domain, N-terminal subdomain"/>
    <property type="match status" value="1"/>
</dbReference>
<comment type="catalytic activity">
    <reaction evidence="4 5">
        <text>uridine(38/39/40) in tRNA = pseudouridine(38/39/40) in tRNA</text>
        <dbReference type="Rhea" id="RHEA:22376"/>
        <dbReference type="Rhea" id="RHEA-COMP:10085"/>
        <dbReference type="Rhea" id="RHEA-COMP:10087"/>
        <dbReference type="ChEBI" id="CHEBI:65314"/>
        <dbReference type="ChEBI" id="CHEBI:65315"/>
        <dbReference type="EC" id="5.4.99.12"/>
    </reaction>
</comment>
<comment type="caution">
    <text evidence="4">Lacks conserved residue(s) required for the propagation of feature annotation.</text>
</comment>
<name>A0ABS1TDR0_9CLOT</name>
<dbReference type="PANTHER" id="PTHR11142">
    <property type="entry name" value="PSEUDOURIDYLATE SYNTHASE"/>
    <property type="match status" value="1"/>
</dbReference>
<dbReference type="NCBIfam" id="TIGR00071">
    <property type="entry name" value="hisT_truA"/>
    <property type="match status" value="1"/>
</dbReference>
<dbReference type="PIRSF" id="PIRSF001430">
    <property type="entry name" value="tRNA_psdUrid_synth"/>
    <property type="match status" value="1"/>
</dbReference>
<comment type="similarity">
    <text evidence="1 4 5">Belongs to the tRNA pseudouridine synthase TruA family.</text>
</comment>
<dbReference type="RefSeq" id="WP_202748688.1">
    <property type="nucleotide sequence ID" value="NZ_JAESWC010000002.1"/>
</dbReference>
<feature type="domain" description="Pseudouridine synthase I TruA alpha/beta" evidence="6">
    <location>
        <begin position="7"/>
        <end position="104"/>
    </location>
</feature>
<comment type="function">
    <text evidence="4">Formation of pseudouridine at positions 38, 39 and 40 in the anticodon stem and loop of transfer RNAs.</text>
</comment>
<dbReference type="InterPro" id="IPR020095">
    <property type="entry name" value="PsdUridine_synth_TruA_C"/>
</dbReference>
<feature type="domain" description="Pseudouridine synthase I TruA alpha/beta" evidence="6">
    <location>
        <begin position="143"/>
        <end position="245"/>
    </location>
</feature>
<dbReference type="HAMAP" id="MF_00171">
    <property type="entry name" value="TruA"/>
    <property type="match status" value="1"/>
</dbReference>
<feature type="binding site" evidence="4">
    <location>
        <position position="110"/>
    </location>
    <ligand>
        <name>substrate</name>
    </ligand>
</feature>
<dbReference type="SUPFAM" id="SSF55120">
    <property type="entry name" value="Pseudouridine synthase"/>
    <property type="match status" value="1"/>
</dbReference>
<comment type="caution">
    <text evidence="7">The sequence shown here is derived from an EMBL/GenBank/DDBJ whole genome shotgun (WGS) entry which is preliminary data.</text>
</comment>
<evidence type="ECO:0000256" key="4">
    <source>
        <dbReference type="HAMAP-Rule" id="MF_00171"/>
    </source>
</evidence>
<evidence type="ECO:0000256" key="1">
    <source>
        <dbReference type="ARBA" id="ARBA00009375"/>
    </source>
</evidence>
<comment type="subunit">
    <text evidence="4">Homodimer.</text>
</comment>